<dbReference type="OrthoDB" id="295715at2759"/>
<dbReference type="SUPFAM" id="SSF50249">
    <property type="entry name" value="Nucleic acid-binding proteins"/>
    <property type="match status" value="1"/>
</dbReference>
<gene>
    <name evidence="3" type="ORF">M0811_05754</name>
    <name evidence="4" type="ORF">M0811_05757</name>
</gene>
<dbReference type="GO" id="GO:0044818">
    <property type="term" value="P:mitotic G2/M transition checkpoint"/>
    <property type="evidence" value="ECO:0007669"/>
    <property type="project" value="TreeGrafter"/>
</dbReference>
<dbReference type="Proteomes" id="UP001149090">
    <property type="component" value="Unassembled WGS sequence"/>
</dbReference>
<organism evidence="4 5">
    <name type="scientific">Anaeramoeba ignava</name>
    <name type="common">Anaerobic marine amoeba</name>
    <dbReference type="NCBI Taxonomy" id="1746090"/>
    <lineage>
        <taxon>Eukaryota</taxon>
        <taxon>Metamonada</taxon>
        <taxon>Anaeramoebidae</taxon>
        <taxon>Anaeramoeba</taxon>
    </lineage>
</organism>
<keyword evidence="1" id="KW-0238">DNA-binding</keyword>
<sequence>MKSSKNENLTIKIKDLQPKLRNITITFIVLEKRKTFQTQHSQTLSTFLVADETAAIQFTIWDYDCSYIKEGDILFLTGGYTFLYKDQLVLYTSKYGSVSRIGEFTMIYVENNMSEYRWNSDQNGKWVSTPPNQIN</sequence>
<dbReference type="Pfam" id="PF21473">
    <property type="entry name" value="OB_Ssb-like"/>
    <property type="match status" value="1"/>
</dbReference>
<evidence type="ECO:0000256" key="1">
    <source>
        <dbReference type="ARBA" id="ARBA00023125"/>
    </source>
</evidence>
<dbReference type="AlphaFoldDB" id="A0A9Q0LRH2"/>
<comment type="caution">
    <text evidence="4">The sequence shown here is derived from an EMBL/GenBank/DDBJ whole genome shotgun (WGS) entry which is preliminary data.</text>
</comment>
<evidence type="ECO:0000313" key="4">
    <source>
        <dbReference type="EMBL" id="KAJ5077658.1"/>
    </source>
</evidence>
<evidence type="ECO:0000259" key="2">
    <source>
        <dbReference type="Pfam" id="PF21473"/>
    </source>
</evidence>
<evidence type="ECO:0000313" key="5">
    <source>
        <dbReference type="Proteomes" id="UP001149090"/>
    </source>
</evidence>
<dbReference type="GO" id="GO:0000724">
    <property type="term" value="P:double-strand break repair via homologous recombination"/>
    <property type="evidence" value="ECO:0007669"/>
    <property type="project" value="TreeGrafter"/>
</dbReference>
<dbReference type="InterPro" id="IPR012340">
    <property type="entry name" value="NA-bd_OB-fold"/>
</dbReference>
<name>A0A9Q0LRH2_ANAIG</name>
<reference evidence="4" key="1">
    <citation type="submission" date="2022-10" db="EMBL/GenBank/DDBJ databases">
        <title>Novel sulphate-reducing endosymbionts in the free-living metamonad Anaeramoeba.</title>
        <authorList>
            <person name="Jerlstrom-Hultqvist J."/>
            <person name="Cepicka I."/>
            <person name="Gallot-Lavallee L."/>
            <person name="Salas-Leiva D."/>
            <person name="Curtis B.A."/>
            <person name="Zahonova K."/>
            <person name="Pipaliya S."/>
            <person name="Dacks J."/>
            <person name="Roger A.J."/>
        </authorList>
    </citation>
    <scope>NUCLEOTIDE SEQUENCE</scope>
    <source>
        <strain evidence="4">BMAN</strain>
    </source>
</reference>
<dbReference type="InterPro" id="IPR048970">
    <property type="entry name" value="OB_Ssb-like"/>
</dbReference>
<evidence type="ECO:0000313" key="3">
    <source>
        <dbReference type="EMBL" id="KAJ5077655.1"/>
    </source>
</evidence>
<dbReference type="PANTHER" id="PTHR13356:SF0">
    <property type="entry name" value="SOSS COMPLEX SUBUNIT B HOMOLOG"/>
    <property type="match status" value="1"/>
</dbReference>
<keyword evidence="5" id="KW-1185">Reference proteome</keyword>
<dbReference type="EMBL" id="JAPDFW010000057">
    <property type="protein sequence ID" value="KAJ5077655.1"/>
    <property type="molecule type" value="Genomic_DNA"/>
</dbReference>
<dbReference type="InterPro" id="IPR051231">
    <property type="entry name" value="SOSS-B"/>
</dbReference>
<dbReference type="GO" id="GO:0070876">
    <property type="term" value="C:SOSS complex"/>
    <property type="evidence" value="ECO:0007669"/>
    <property type="project" value="TreeGrafter"/>
</dbReference>
<dbReference type="GO" id="GO:0005694">
    <property type="term" value="C:chromosome"/>
    <property type="evidence" value="ECO:0007669"/>
    <property type="project" value="UniProtKB-ARBA"/>
</dbReference>
<dbReference type="Gene3D" id="2.40.50.140">
    <property type="entry name" value="Nucleic acid-binding proteins"/>
    <property type="match status" value="1"/>
</dbReference>
<feature type="domain" description="Single-stranded DNA binding protein Ssb-like OB fold" evidence="2">
    <location>
        <begin position="32"/>
        <end position="99"/>
    </location>
</feature>
<proteinExistence type="predicted"/>
<dbReference type="FunFam" id="2.40.50.140:FF:000072">
    <property type="entry name" value="SOSS complex subunit B2"/>
    <property type="match status" value="1"/>
</dbReference>
<dbReference type="EMBL" id="JAPDFW010000057">
    <property type="protein sequence ID" value="KAJ5077658.1"/>
    <property type="molecule type" value="Genomic_DNA"/>
</dbReference>
<protein>
    <submittedName>
        <fullName evidence="4">Ob fold nucleic acid binding protein-related</fullName>
    </submittedName>
</protein>
<dbReference type="GO" id="GO:0010212">
    <property type="term" value="P:response to ionizing radiation"/>
    <property type="evidence" value="ECO:0007669"/>
    <property type="project" value="TreeGrafter"/>
</dbReference>
<dbReference type="PANTHER" id="PTHR13356">
    <property type="entry name" value="OB FOLD NUCLEIC ACID BINDING PROTEIN-RELATED"/>
    <property type="match status" value="1"/>
</dbReference>
<accession>A0A9Q0LRH2</accession>
<dbReference type="GO" id="GO:0003677">
    <property type="term" value="F:DNA binding"/>
    <property type="evidence" value="ECO:0007669"/>
    <property type="project" value="UniProtKB-KW"/>
</dbReference>
<dbReference type="OMA" id="YVEKPNM"/>